<name>A0ACC0TB63_POPTR</name>
<sequence>MEVHRVAPAVSHLLFTDDSFFFFRANAQEGYVVKDLLHQYELALGKSVNFQKLRVFYSSNVKVDCQQHISVILQVFSPLNHGKYLGLPSLIGRNKHSIFSYLRDRLWKRIHG</sequence>
<evidence type="ECO:0000313" key="2">
    <source>
        <dbReference type="Proteomes" id="UP000006729"/>
    </source>
</evidence>
<accession>A0ACC0TB63</accession>
<gene>
    <name evidence="1" type="ORF">POPTR_002G000452v4</name>
</gene>
<comment type="caution">
    <text evidence="1">The sequence shown here is derived from an EMBL/GenBank/DDBJ whole genome shotgun (WGS) entry which is preliminary data.</text>
</comment>
<proteinExistence type="predicted"/>
<dbReference type="Proteomes" id="UP000006729">
    <property type="component" value="Chromosome 2"/>
</dbReference>
<keyword evidence="2" id="KW-1185">Reference proteome</keyword>
<evidence type="ECO:0000313" key="1">
    <source>
        <dbReference type="EMBL" id="KAI9398769.1"/>
    </source>
</evidence>
<organism evidence="1 2">
    <name type="scientific">Populus trichocarpa</name>
    <name type="common">Western balsam poplar</name>
    <name type="synonym">Populus balsamifera subsp. trichocarpa</name>
    <dbReference type="NCBI Taxonomy" id="3694"/>
    <lineage>
        <taxon>Eukaryota</taxon>
        <taxon>Viridiplantae</taxon>
        <taxon>Streptophyta</taxon>
        <taxon>Embryophyta</taxon>
        <taxon>Tracheophyta</taxon>
        <taxon>Spermatophyta</taxon>
        <taxon>Magnoliopsida</taxon>
        <taxon>eudicotyledons</taxon>
        <taxon>Gunneridae</taxon>
        <taxon>Pentapetalae</taxon>
        <taxon>rosids</taxon>
        <taxon>fabids</taxon>
        <taxon>Malpighiales</taxon>
        <taxon>Salicaceae</taxon>
        <taxon>Saliceae</taxon>
        <taxon>Populus</taxon>
    </lineage>
</organism>
<protein>
    <submittedName>
        <fullName evidence="1">Uncharacterized protein</fullName>
    </submittedName>
</protein>
<reference evidence="1 2" key="1">
    <citation type="journal article" date="2006" name="Science">
        <title>The genome of black cottonwood, Populus trichocarpa (Torr. &amp; Gray).</title>
        <authorList>
            <person name="Tuskan G.A."/>
            <person name="Difazio S."/>
            <person name="Jansson S."/>
            <person name="Bohlmann J."/>
            <person name="Grigoriev I."/>
            <person name="Hellsten U."/>
            <person name="Putnam N."/>
            <person name="Ralph S."/>
            <person name="Rombauts S."/>
            <person name="Salamov A."/>
            <person name="Schein J."/>
            <person name="Sterck L."/>
            <person name="Aerts A."/>
            <person name="Bhalerao R.R."/>
            <person name="Bhalerao R.P."/>
            <person name="Blaudez D."/>
            <person name="Boerjan W."/>
            <person name="Brun A."/>
            <person name="Brunner A."/>
            <person name="Busov V."/>
            <person name="Campbell M."/>
            <person name="Carlson J."/>
            <person name="Chalot M."/>
            <person name="Chapman J."/>
            <person name="Chen G.L."/>
            <person name="Cooper D."/>
            <person name="Coutinho P.M."/>
            <person name="Couturier J."/>
            <person name="Covert S."/>
            <person name="Cronk Q."/>
            <person name="Cunningham R."/>
            <person name="Davis J."/>
            <person name="Degroeve S."/>
            <person name="Dejardin A."/>
            <person name="Depamphilis C."/>
            <person name="Detter J."/>
            <person name="Dirks B."/>
            <person name="Dubchak I."/>
            <person name="Duplessis S."/>
            <person name="Ehlting J."/>
            <person name="Ellis B."/>
            <person name="Gendler K."/>
            <person name="Goodstein D."/>
            <person name="Gribskov M."/>
            <person name="Grimwood J."/>
            <person name="Groover A."/>
            <person name="Gunter L."/>
            <person name="Hamberger B."/>
            <person name="Heinze B."/>
            <person name="Helariutta Y."/>
            <person name="Henrissat B."/>
            <person name="Holligan D."/>
            <person name="Holt R."/>
            <person name="Huang W."/>
            <person name="Islam-Faridi N."/>
            <person name="Jones S."/>
            <person name="Jones-Rhoades M."/>
            <person name="Jorgensen R."/>
            <person name="Joshi C."/>
            <person name="Kangasjarvi J."/>
            <person name="Karlsson J."/>
            <person name="Kelleher C."/>
            <person name="Kirkpatrick R."/>
            <person name="Kirst M."/>
            <person name="Kohler A."/>
            <person name="Kalluri U."/>
            <person name="Larimer F."/>
            <person name="Leebens-Mack J."/>
            <person name="Leple J.C."/>
            <person name="Locascio P."/>
            <person name="Lou Y."/>
            <person name="Lucas S."/>
            <person name="Martin F."/>
            <person name="Montanini B."/>
            <person name="Napoli C."/>
            <person name="Nelson D.R."/>
            <person name="Nelson C."/>
            <person name="Nieminen K."/>
            <person name="Nilsson O."/>
            <person name="Pereda V."/>
            <person name="Peter G."/>
            <person name="Philippe R."/>
            <person name="Pilate G."/>
            <person name="Poliakov A."/>
            <person name="Razumovskaya J."/>
            <person name="Richardson P."/>
            <person name="Rinaldi C."/>
            <person name="Ritland K."/>
            <person name="Rouze P."/>
            <person name="Ryaboy D."/>
            <person name="Schmutz J."/>
            <person name="Schrader J."/>
            <person name="Segerman B."/>
            <person name="Shin H."/>
            <person name="Siddiqui A."/>
            <person name="Sterky F."/>
            <person name="Terry A."/>
            <person name="Tsai C.J."/>
            <person name="Uberbacher E."/>
            <person name="Unneberg P."/>
            <person name="Vahala J."/>
            <person name="Wall K."/>
            <person name="Wessler S."/>
            <person name="Yang G."/>
            <person name="Yin T."/>
            <person name="Douglas C."/>
            <person name="Marra M."/>
            <person name="Sandberg G."/>
            <person name="Van de Peer Y."/>
            <person name="Rokhsar D."/>
        </authorList>
    </citation>
    <scope>NUCLEOTIDE SEQUENCE [LARGE SCALE GENOMIC DNA]</scope>
    <source>
        <strain evidence="2">cv. Nisqually</strain>
    </source>
</reference>
<dbReference type="EMBL" id="CM009291">
    <property type="protein sequence ID" value="KAI9398769.1"/>
    <property type="molecule type" value="Genomic_DNA"/>
</dbReference>